<evidence type="ECO:0000256" key="1">
    <source>
        <dbReference type="ARBA" id="ARBA00010990"/>
    </source>
</evidence>
<evidence type="ECO:0000259" key="4">
    <source>
        <dbReference type="Pfam" id="PF22624"/>
    </source>
</evidence>
<dbReference type="InterPro" id="IPR050559">
    <property type="entry name" value="P-Pant_transferase_sf"/>
</dbReference>
<feature type="domain" description="4'-phosphopantetheinyl transferase N-terminal" evidence="4">
    <location>
        <begin position="26"/>
        <end position="114"/>
    </location>
</feature>
<dbReference type="Gene3D" id="3.90.470.20">
    <property type="entry name" value="4'-phosphopantetheinyl transferase domain"/>
    <property type="match status" value="1"/>
</dbReference>
<feature type="domain" description="4'-phosphopantetheinyl transferase" evidence="3">
    <location>
        <begin position="118"/>
        <end position="173"/>
    </location>
</feature>
<dbReference type="Pfam" id="PF22624">
    <property type="entry name" value="AASDHPPT_N"/>
    <property type="match status" value="1"/>
</dbReference>
<dbReference type="Proteomes" id="UP001595665">
    <property type="component" value="Unassembled WGS sequence"/>
</dbReference>
<gene>
    <name evidence="5" type="ORF">ACFOPH_08695</name>
</gene>
<evidence type="ECO:0000256" key="2">
    <source>
        <dbReference type="ARBA" id="ARBA00022679"/>
    </source>
</evidence>
<dbReference type="InterPro" id="IPR037143">
    <property type="entry name" value="4-PPantetheinyl_Trfase_dom_sf"/>
</dbReference>
<protein>
    <submittedName>
        <fullName evidence="5">4'-phosphopantetheinyl transferase family protein</fullName>
    </submittedName>
</protein>
<dbReference type="PANTHER" id="PTHR12215:SF10">
    <property type="entry name" value="L-AMINOADIPATE-SEMIALDEHYDE DEHYDROGENASE-PHOSPHOPANTETHEINYL TRANSFERASE"/>
    <property type="match status" value="1"/>
</dbReference>
<reference evidence="6" key="1">
    <citation type="journal article" date="2019" name="Int. J. Syst. Evol. Microbiol.">
        <title>The Global Catalogue of Microorganisms (GCM) 10K type strain sequencing project: providing services to taxonomists for standard genome sequencing and annotation.</title>
        <authorList>
            <consortium name="The Broad Institute Genomics Platform"/>
            <consortium name="The Broad Institute Genome Sequencing Center for Infectious Disease"/>
            <person name="Wu L."/>
            <person name="Ma J."/>
        </authorList>
    </citation>
    <scope>NUCLEOTIDE SEQUENCE [LARGE SCALE GENOMIC DNA]</scope>
    <source>
        <strain evidence="6">CCM 7480</strain>
    </source>
</reference>
<keyword evidence="6" id="KW-1185">Reference proteome</keyword>
<name>A0ABV7PJJ8_9BURK</name>
<dbReference type="PANTHER" id="PTHR12215">
    <property type="entry name" value="PHOSPHOPANTETHEINE TRANSFERASE"/>
    <property type="match status" value="1"/>
</dbReference>
<sequence length="211" mass="22754">MKQAGGAMAKPDTLVWLSDTALLPASAWTRYAAWLGESERARLARFVRAERRRQFVAGRALLRLALGRLLGLAPEALAIEERPGRAPALVCPADAGVSFSISHSGSWVACAASTATEVGLDIERIDPARDVMALAEQSFSPQDVEALRLCPPEERMMMFYRLWCRYEAHIKLARLPGGDYPFAFPGLAGALSCAAPLPAAPQPLLVSLEGP</sequence>
<keyword evidence="2 5" id="KW-0808">Transferase</keyword>
<dbReference type="Pfam" id="PF01648">
    <property type="entry name" value="ACPS"/>
    <property type="match status" value="1"/>
</dbReference>
<organism evidence="5 6">
    <name type="scientific">Massilia haematophila</name>
    <dbReference type="NCBI Taxonomy" id="457923"/>
    <lineage>
        <taxon>Bacteria</taxon>
        <taxon>Pseudomonadati</taxon>
        <taxon>Pseudomonadota</taxon>
        <taxon>Betaproteobacteria</taxon>
        <taxon>Burkholderiales</taxon>
        <taxon>Oxalobacteraceae</taxon>
        <taxon>Telluria group</taxon>
        <taxon>Massilia</taxon>
    </lineage>
</organism>
<evidence type="ECO:0000259" key="3">
    <source>
        <dbReference type="Pfam" id="PF01648"/>
    </source>
</evidence>
<dbReference type="SUPFAM" id="SSF56214">
    <property type="entry name" value="4'-phosphopantetheinyl transferase"/>
    <property type="match status" value="2"/>
</dbReference>
<evidence type="ECO:0000313" key="6">
    <source>
        <dbReference type="Proteomes" id="UP001595665"/>
    </source>
</evidence>
<dbReference type="GO" id="GO:0016740">
    <property type="term" value="F:transferase activity"/>
    <property type="evidence" value="ECO:0007669"/>
    <property type="project" value="UniProtKB-KW"/>
</dbReference>
<accession>A0ABV7PJJ8</accession>
<dbReference type="RefSeq" id="WP_312551425.1">
    <property type="nucleotide sequence ID" value="NZ_JBHRVV010000001.1"/>
</dbReference>
<evidence type="ECO:0000313" key="5">
    <source>
        <dbReference type="EMBL" id="MFC3458323.1"/>
    </source>
</evidence>
<proteinExistence type="inferred from homology"/>
<dbReference type="InterPro" id="IPR008278">
    <property type="entry name" value="4-PPantetheinyl_Trfase_dom"/>
</dbReference>
<dbReference type="InterPro" id="IPR055066">
    <property type="entry name" value="AASDHPPT_N"/>
</dbReference>
<comment type="caution">
    <text evidence="5">The sequence shown here is derived from an EMBL/GenBank/DDBJ whole genome shotgun (WGS) entry which is preliminary data.</text>
</comment>
<dbReference type="EMBL" id="JBHRVV010000001">
    <property type="protein sequence ID" value="MFC3458323.1"/>
    <property type="molecule type" value="Genomic_DNA"/>
</dbReference>
<comment type="similarity">
    <text evidence="1">Belongs to the P-Pant transferase superfamily. Gsp/Sfp/HetI/AcpT family.</text>
</comment>